<dbReference type="Pfam" id="PF05230">
    <property type="entry name" value="MASE2"/>
    <property type="match status" value="1"/>
</dbReference>
<feature type="transmembrane region" description="Helical" evidence="3">
    <location>
        <begin position="41"/>
        <end position="61"/>
    </location>
</feature>
<dbReference type="GO" id="GO:1902201">
    <property type="term" value="P:negative regulation of bacterial-type flagellum-dependent cell motility"/>
    <property type="evidence" value="ECO:0007669"/>
    <property type="project" value="TreeGrafter"/>
</dbReference>
<dbReference type="PANTHER" id="PTHR45138">
    <property type="entry name" value="REGULATORY COMPONENTS OF SENSORY TRANSDUCTION SYSTEM"/>
    <property type="match status" value="1"/>
</dbReference>
<dbReference type="GO" id="GO:0043709">
    <property type="term" value="P:cell adhesion involved in single-species biofilm formation"/>
    <property type="evidence" value="ECO:0007669"/>
    <property type="project" value="TreeGrafter"/>
</dbReference>
<keyword evidence="3" id="KW-1133">Transmembrane helix</keyword>
<evidence type="ECO:0000256" key="1">
    <source>
        <dbReference type="ARBA" id="ARBA00012528"/>
    </source>
</evidence>
<evidence type="ECO:0000313" key="5">
    <source>
        <dbReference type="EMBL" id="MBB5270690.1"/>
    </source>
</evidence>
<evidence type="ECO:0000259" key="4">
    <source>
        <dbReference type="PROSITE" id="PS50887"/>
    </source>
</evidence>
<dbReference type="RefSeq" id="WP_183964339.1">
    <property type="nucleotide sequence ID" value="NZ_BAABEW010000008.1"/>
</dbReference>
<dbReference type="EC" id="2.7.7.65" evidence="1"/>
<dbReference type="Pfam" id="PF00990">
    <property type="entry name" value="GGDEF"/>
    <property type="match status" value="1"/>
</dbReference>
<organism evidence="5 6">
    <name type="scientific">Quisquiliibacterium transsilvanicum</name>
    <dbReference type="NCBI Taxonomy" id="1549638"/>
    <lineage>
        <taxon>Bacteria</taxon>
        <taxon>Pseudomonadati</taxon>
        <taxon>Pseudomonadota</taxon>
        <taxon>Betaproteobacteria</taxon>
        <taxon>Burkholderiales</taxon>
        <taxon>Burkholderiaceae</taxon>
        <taxon>Quisquiliibacterium</taxon>
    </lineage>
</organism>
<evidence type="ECO:0000256" key="2">
    <source>
        <dbReference type="ARBA" id="ARBA00034247"/>
    </source>
</evidence>
<comment type="catalytic activity">
    <reaction evidence="2">
        <text>2 GTP = 3',3'-c-di-GMP + 2 diphosphate</text>
        <dbReference type="Rhea" id="RHEA:24898"/>
        <dbReference type="ChEBI" id="CHEBI:33019"/>
        <dbReference type="ChEBI" id="CHEBI:37565"/>
        <dbReference type="ChEBI" id="CHEBI:58805"/>
        <dbReference type="EC" id="2.7.7.65"/>
    </reaction>
</comment>
<dbReference type="InterPro" id="IPR029787">
    <property type="entry name" value="Nucleotide_cyclase"/>
</dbReference>
<proteinExistence type="predicted"/>
<dbReference type="FunFam" id="3.30.70.270:FF:000001">
    <property type="entry name" value="Diguanylate cyclase domain protein"/>
    <property type="match status" value="1"/>
</dbReference>
<dbReference type="SMART" id="SM00267">
    <property type="entry name" value="GGDEF"/>
    <property type="match status" value="1"/>
</dbReference>
<dbReference type="PROSITE" id="PS50887">
    <property type="entry name" value="GGDEF"/>
    <property type="match status" value="1"/>
</dbReference>
<protein>
    <recommendedName>
        <fullName evidence="1">diguanylate cyclase</fullName>
        <ecNumber evidence="1">2.7.7.65</ecNumber>
    </recommendedName>
</protein>
<feature type="transmembrane region" description="Helical" evidence="3">
    <location>
        <begin position="144"/>
        <end position="163"/>
    </location>
</feature>
<dbReference type="EMBL" id="JACHGB010000002">
    <property type="protein sequence ID" value="MBB5270690.1"/>
    <property type="molecule type" value="Genomic_DNA"/>
</dbReference>
<keyword evidence="3" id="KW-0812">Transmembrane</keyword>
<evidence type="ECO:0000256" key="3">
    <source>
        <dbReference type="SAM" id="Phobius"/>
    </source>
</evidence>
<feature type="transmembrane region" description="Helical" evidence="3">
    <location>
        <begin position="116"/>
        <end position="135"/>
    </location>
</feature>
<keyword evidence="3" id="KW-0472">Membrane</keyword>
<reference evidence="5 6" key="1">
    <citation type="submission" date="2020-08" db="EMBL/GenBank/DDBJ databases">
        <title>Genomic Encyclopedia of Type Strains, Phase IV (KMG-IV): sequencing the most valuable type-strain genomes for metagenomic binning, comparative biology and taxonomic classification.</title>
        <authorList>
            <person name="Goeker M."/>
        </authorList>
    </citation>
    <scope>NUCLEOTIDE SEQUENCE [LARGE SCALE GENOMIC DNA]</scope>
    <source>
        <strain evidence="5 6">DSM 29781</strain>
    </source>
</reference>
<dbReference type="AlphaFoldDB" id="A0A7W8HGC6"/>
<dbReference type="GO" id="GO:0052621">
    <property type="term" value="F:diguanylate cyclase activity"/>
    <property type="evidence" value="ECO:0007669"/>
    <property type="project" value="UniProtKB-EC"/>
</dbReference>
<dbReference type="InterPro" id="IPR043128">
    <property type="entry name" value="Rev_trsase/Diguanyl_cyclase"/>
</dbReference>
<dbReference type="PANTHER" id="PTHR45138:SF9">
    <property type="entry name" value="DIGUANYLATE CYCLASE DGCM-RELATED"/>
    <property type="match status" value="1"/>
</dbReference>
<evidence type="ECO:0000313" key="6">
    <source>
        <dbReference type="Proteomes" id="UP000532440"/>
    </source>
</evidence>
<dbReference type="CDD" id="cd01949">
    <property type="entry name" value="GGDEF"/>
    <property type="match status" value="1"/>
</dbReference>
<dbReference type="InterPro" id="IPR007894">
    <property type="entry name" value="MASE2"/>
</dbReference>
<keyword evidence="6" id="KW-1185">Reference proteome</keyword>
<dbReference type="InterPro" id="IPR000160">
    <property type="entry name" value="GGDEF_dom"/>
</dbReference>
<sequence length="376" mass="41031">MMAAPDKAHWVVRMNYRNRTFSGLLLFATLGAHLVDRGAGAAVWAALALYFLVFPHVVHALGRRAPRPLEFELRTMLIEAVLFGIWVAGLGFPAWIGFIMIVGVILNLVVFRGLPAFFAGAGAVSLGLLAGWAALRTPVATETGALTTALSMATLFLYVMAVGRDSYTRAMRLHRAHDEVRASEQALGQRLDEIEVLQAQLKDQAERDPLTGLYNRRYLSDAMGRELARMAREGKPLSVMLIDIDHFKAINDSHGHPAGDACLVRLGGLLRENIRESDIVCRWGGEEFLIALPTMSSRTAGERAEWYRAAFERQVAPWGDALPRPTLSIGIAGFPEDGRTAEELVAAADARLYRAKTLGRNRVEGAGDGASKLTAA</sequence>
<feature type="domain" description="GGDEF" evidence="4">
    <location>
        <begin position="235"/>
        <end position="368"/>
    </location>
</feature>
<dbReference type="NCBIfam" id="TIGR00254">
    <property type="entry name" value="GGDEF"/>
    <property type="match status" value="1"/>
</dbReference>
<feature type="transmembrane region" description="Helical" evidence="3">
    <location>
        <begin position="81"/>
        <end position="110"/>
    </location>
</feature>
<gene>
    <name evidence="5" type="ORF">HNQ70_000694</name>
</gene>
<dbReference type="InterPro" id="IPR050469">
    <property type="entry name" value="Diguanylate_Cyclase"/>
</dbReference>
<name>A0A7W8HGC6_9BURK</name>
<comment type="caution">
    <text evidence="5">The sequence shown here is derived from an EMBL/GenBank/DDBJ whole genome shotgun (WGS) entry which is preliminary data.</text>
</comment>
<dbReference type="SUPFAM" id="SSF55073">
    <property type="entry name" value="Nucleotide cyclase"/>
    <property type="match status" value="1"/>
</dbReference>
<dbReference type="GO" id="GO:0005886">
    <property type="term" value="C:plasma membrane"/>
    <property type="evidence" value="ECO:0007669"/>
    <property type="project" value="TreeGrafter"/>
</dbReference>
<accession>A0A7W8HGC6</accession>
<dbReference type="Gene3D" id="3.30.70.270">
    <property type="match status" value="1"/>
</dbReference>
<dbReference type="Proteomes" id="UP000532440">
    <property type="component" value="Unassembled WGS sequence"/>
</dbReference>